<proteinExistence type="inferred from homology"/>
<dbReference type="FunFam" id="3.30.1330.10:FF:000004">
    <property type="entry name" value="Phosphoribosylformylglycinamidine synthase subunit PurL"/>
    <property type="match status" value="1"/>
</dbReference>
<dbReference type="OrthoDB" id="9804441at2"/>
<evidence type="ECO:0000259" key="9">
    <source>
        <dbReference type="Pfam" id="PF00586"/>
    </source>
</evidence>
<gene>
    <name evidence="8 12" type="primary">purL</name>
    <name evidence="12" type="ORF">FAP39_08950</name>
</gene>
<dbReference type="EC" id="6.3.5.3" evidence="8"/>
<feature type="binding site" evidence="8">
    <location>
        <position position="528"/>
    </location>
    <ligand>
        <name>Mg(2+)</name>
        <dbReference type="ChEBI" id="CHEBI:18420"/>
        <label>1</label>
    </ligand>
</feature>
<feature type="binding site" evidence="8">
    <location>
        <position position="530"/>
    </location>
    <ligand>
        <name>substrate</name>
    </ligand>
</feature>
<dbReference type="InterPro" id="IPR010074">
    <property type="entry name" value="PRibForGlyAmidine_synth_PurL"/>
</dbReference>
<keyword evidence="6 8" id="KW-0067">ATP-binding</keyword>
<dbReference type="NCBIfam" id="TIGR01736">
    <property type="entry name" value="FGAM_synth_II"/>
    <property type="match status" value="1"/>
</dbReference>
<keyword evidence="5 8" id="KW-0658">Purine biosynthesis</keyword>
<comment type="catalytic activity">
    <reaction evidence="8">
        <text>N(2)-formyl-N(1)-(5-phospho-beta-D-ribosyl)glycinamide + L-glutamine + ATP + H2O = 2-formamido-N(1)-(5-O-phospho-beta-D-ribosyl)acetamidine + L-glutamate + ADP + phosphate + H(+)</text>
        <dbReference type="Rhea" id="RHEA:17129"/>
        <dbReference type="ChEBI" id="CHEBI:15377"/>
        <dbReference type="ChEBI" id="CHEBI:15378"/>
        <dbReference type="ChEBI" id="CHEBI:29985"/>
        <dbReference type="ChEBI" id="CHEBI:30616"/>
        <dbReference type="ChEBI" id="CHEBI:43474"/>
        <dbReference type="ChEBI" id="CHEBI:58359"/>
        <dbReference type="ChEBI" id="CHEBI:147286"/>
        <dbReference type="ChEBI" id="CHEBI:147287"/>
        <dbReference type="ChEBI" id="CHEBI:456216"/>
        <dbReference type="EC" id="6.3.5.3"/>
    </reaction>
</comment>
<evidence type="ECO:0000256" key="6">
    <source>
        <dbReference type="ARBA" id="ARBA00022840"/>
    </source>
</evidence>
<dbReference type="EMBL" id="SULI01000008">
    <property type="protein sequence ID" value="TKZ20967.1"/>
    <property type="molecule type" value="Genomic_DNA"/>
</dbReference>
<feature type="binding site" evidence="8">
    <location>
        <position position="50"/>
    </location>
    <ligand>
        <name>ATP</name>
        <dbReference type="ChEBI" id="CHEBI:30616"/>
    </ligand>
</feature>
<feature type="domain" description="PurM-like N-terminal" evidence="9">
    <location>
        <begin position="72"/>
        <end position="187"/>
    </location>
</feature>
<dbReference type="HAMAP" id="MF_00420">
    <property type="entry name" value="PurL_2"/>
    <property type="match status" value="1"/>
</dbReference>
<evidence type="ECO:0000256" key="8">
    <source>
        <dbReference type="HAMAP-Rule" id="MF_00420"/>
    </source>
</evidence>
<dbReference type="PANTHER" id="PTHR43555">
    <property type="entry name" value="PHOSPHORIBOSYLFORMYLGLYCINAMIDINE SYNTHASE SUBUNIT PURL"/>
    <property type="match status" value="1"/>
</dbReference>
<organism evidence="12 13">
    <name type="scientific">Shimia litoralis</name>
    <dbReference type="NCBI Taxonomy" id="420403"/>
    <lineage>
        <taxon>Bacteria</taxon>
        <taxon>Pseudomonadati</taxon>
        <taxon>Pseudomonadota</taxon>
        <taxon>Alphaproteobacteria</taxon>
        <taxon>Rhodobacterales</taxon>
        <taxon>Roseobacteraceae</taxon>
    </lineage>
</organism>
<dbReference type="UniPathway" id="UPA00074">
    <property type="reaction ID" value="UER00128"/>
</dbReference>
<evidence type="ECO:0000259" key="10">
    <source>
        <dbReference type="Pfam" id="PF02769"/>
    </source>
</evidence>
<keyword evidence="3 8" id="KW-0479">Metal-binding</keyword>
<evidence type="ECO:0000256" key="4">
    <source>
        <dbReference type="ARBA" id="ARBA00022741"/>
    </source>
</evidence>
<dbReference type="GO" id="GO:0006189">
    <property type="term" value="P:'de novo' IMP biosynthetic process"/>
    <property type="evidence" value="ECO:0007669"/>
    <property type="project" value="UniProtKB-UniRule"/>
</dbReference>
<keyword evidence="4 8" id="KW-0547">Nucleotide-binding</keyword>
<feature type="binding site" evidence="8">
    <location>
        <begin position="310"/>
        <end position="312"/>
    </location>
    <ligand>
        <name>substrate</name>
    </ligand>
</feature>
<dbReference type="NCBIfam" id="NF002290">
    <property type="entry name" value="PRK01213.1"/>
    <property type="match status" value="1"/>
</dbReference>
<evidence type="ECO:0000259" key="11">
    <source>
        <dbReference type="Pfam" id="PF18072"/>
    </source>
</evidence>
<sequence length="721" mass="76507">MQEPAITEELIASHGLSPDEYERILEIIGREPTFTELGIFSAMWNEHCSYKSSKKWLRTLPTEGPQVICGPGENAGIVDIGDGQCVVFKMESHNHPSYIEPYQGAATGVGGILRDVFTMGARPIAAMNSLSFGETSHPKTRQLVNGVVEGVGGYGNCFGVPTVGGEVRFHPAYNGNCLVNAFAAGIAQTDSIFYSAASGIGMPVVYLGAKTGRDGVGGATMASAEFDDTIEEKRPTVQVGDPFTEKRLMEATLELMQTGAVISIQDMGAAGLTCSAVEMGDKGGLGVKLNLEDVPQREDNMTAYEMMLSESQERMLMVLKPELEAEARAVFEKWDLDFAIVGETIAEDRFLILHNGEVKADLPLATLSGSAPEYDRPWVETPAAEPLTDEDVPTIDPIDGLKALISSPNYAAKQWVYEQYDTMVMADSARTPGQGSGIIRVHGTDKMLAFTSDVTPRYVKANPFEGGKQAVAEAYRNLIAVGATPLATTDNMNFGNPEKPEIMGQFVFAIKGIGEAVAALDMPIVSGNVSLYNETDGTGILPTPTIGAVGLIAAGEEPIVGEARDGHVALLIGDTLGHLGQSALLAEVFNREDGDAPAVDLAAEKRHGDFIRDNRDFIKACTDLSDGGLALAAFEMAEAAGVGVTLDAADTPTLFGEDQARYLVACNFDQAEALMIAAGQAKITIETVGKFSGDTVYIGGSEAPLAELSDIFRSSFAAAIA</sequence>
<evidence type="ECO:0000313" key="12">
    <source>
        <dbReference type="EMBL" id="TKZ20967.1"/>
    </source>
</evidence>
<feature type="domain" description="PurM-like C-terminal" evidence="10">
    <location>
        <begin position="201"/>
        <end position="349"/>
    </location>
</feature>
<name>A0A4U7N5T7_9RHOB</name>
<evidence type="ECO:0000256" key="2">
    <source>
        <dbReference type="ARBA" id="ARBA00022598"/>
    </source>
</evidence>
<dbReference type="InterPro" id="IPR010918">
    <property type="entry name" value="PurM-like_C_dom"/>
</dbReference>
<feature type="binding site" evidence="8">
    <location>
        <begin position="92"/>
        <end position="95"/>
    </location>
    <ligand>
        <name>substrate</name>
    </ligand>
</feature>
<evidence type="ECO:0000256" key="7">
    <source>
        <dbReference type="ARBA" id="ARBA00022842"/>
    </source>
</evidence>
<dbReference type="RefSeq" id="WP_138016094.1">
    <property type="nucleotide sequence ID" value="NZ_SULI01000008.1"/>
</dbReference>
<dbReference type="GO" id="GO:0005737">
    <property type="term" value="C:cytoplasm"/>
    <property type="evidence" value="ECO:0007669"/>
    <property type="project" value="UniProtKB-SubCell"/>
</dbReference>
<feature type="binding site" evidence="8">
    <location>
        <position position="527"/>
    </location>
    <ligand>
        <name>ATP</name>
        <dbReference type="ChEBI" id="CHEBI:30616"/>
    </ligand>
</feature>
<dbReference type="AlphaFoldDB" id="A0A4U7N5T7"/>
<evidence type="ECO:0000313" key="13">
    <source>
        <dbReference type="Proteomes" id="UP000306575"/>
    </source>
</evidence>
<dbReference type="CDD" id="cd02203">
    <property type="entry name" value="PurL_repeat1"/>
    <property type="match status" value="1"/>
</dbReference>
<evidence type="ECO:0000256" key="3">
    <source>
        <dbReference type="ARBA" id="ARBA00022723"/>
    </source>
</evidence>
<accession>A0A4U7N5T7</accession>
<dbReference type="SUPFAM" id="SSF55326">
    <property type="entry name" value="PurM N-terminal domain-like"/>
    <property type="match status" value="2"/>
</dbReference>
<feature type="binding site" evidence="8">
    <location>
        <position position="266"/>
    </location>
    <ligand>
        <name>Mg(2+)</name>
        <dbReference type="ChEBI" id="CHEBI:18420"/>
        <label>2</label>
    </ligand>
</feature>
<feature type="domain" description="PurM-like C-terminal" evidence="10">
    <location>
        <begin position="565"/>
        <end position="693"/>
    </location>
</feature>
<dbReference type="SUPFAM" id="SSF56042">
    <property type="entry name" value="PurM C-terminal domain-like"/>
    <property type="match status" value="2"/>
</dbReference>
<comment type="pathway">
    <text evidence="8">Purine metabolism; IMP biosynthesis via de novo pathway; 5-amino-1-(5-phospho-D-ribosyl)imidazole from N(2)-formyl-N(1)-(5-phospho-D-ribosyl)glycinamide: step 1/2.</text>
</comment>
<feature type="binding site" evidence="8">
    <location>
        <position position="115"/>
    </location>
    <ligand>
        <name>Mg(2+)</name>
        <dbReference type="ChEBI" id="CHEBI:18420"/>
        <label>2</label>
    </ligand>
</feature>
<dbReference type="PIRSF" id="PIRSF001587">
    <property type="entry name" value="FGAM_synthase_II"/>
    <property type="match status" value="1"/>
</dbReference>
<dbReference type="Pfam" id="PF02769">
    <property type="entry name" value="AIRS_C"/>
    <property type="match status" value="2"/>
</dbReference>
<feature type="domain" description="Phosphoribosylformylglycinamidine synthase linker" evidence="11">
    <location>
        <begin position="13"/>
        <end position="51"/>
    </location>
</feature>
<feature type="binding site" evidence="8">
    <location>
        <position position="91"/>
    </location>
    <ligand>
        <name>Mg(2+)</name>
        <dbReference type="ChEBI" id="CHEBI:18420"/>
        <label>1</label>
    </ligand>
</feature>
<feature type="binding site" evidence="8">
    <location>
        <position position="490"/>
    </location>
    <ligand>
        <name>ATP</name>
        <dbReference type="ChEBI" id="CHEBI:30616"/>
    </ligand>
</feature>
<dbReference type="GO" id="GO:0005524">
    <property type="term" value="F:ATP binding"/>
    <property type="evidence" value="ECO:0007669"/>
    <property type="project" value="UniProtKB-UniRule"/>
</dbReference>
<dbReference type="GO" id="GO:0000287">
    <property type="term" value="F:magnesium ion binding"/>
    <property type="evidence" value="ECO:0007669"/>
    <property type="project" value="UniProtKB-UniRule"/>
</dbReference>
<keyword evidence="7 8" id="KW-0460">Magnesium</keyword>
<comment type="subcellular location">
    <subcellularLocation>
        <location evidence="8">Cytoplasm</location>
    </subcellularLocation>
</comment>
<dbReference type="CDD" id="cd02204">
    <property type="entry name" value="PurL_repeat2"/>
    <property type="match status" value="1"/>
</dbReference>
<feature type="binding site" evidence="8">
    <location>
        <position position="114"/>
    </location>
    <ligand>
        <name>substrate</name>
    </ligand>
</feature>
<dbReference type="Pfam" id="PF00586">
    <property type="entry name" value="AIRS"/>
    <property type="match status" value="2"/>
</dbReference>
<evidence type="ECO:0000256" key="1">
    <source>
        <dbReference type="ARBA" id="ARBA00022490"/>
    </source>
</evidence>
<dbReference type="Pfam" id="PF18072">
    <property type="entry name" value="FGAR-AT_linker"/>
    <property type="match status" value="1"/>
</dbReference>
<reference evidence="12 13" key="1">
    <citation type="submission" date="2019-04" db="EMBL/GenBank/DDBJ databases">
        <title>Genome sequence of Pelagicola litoralis CL-ES2.</title>
        <authorList>
            <person name="Cao J."/>
        </authorList>
    </citation>
    <scope>NUCLEOTIDE SEQUENCE [LARGE SCALE GENOMIC DNA]</scope>
    <source>
        <strain evidence="12 13">CL-ES2</strain>
    </source>
</reference>
<dbReference type="GO" id="GO:0004642">
    <property type="term" value="F:phosphoribosylformylglycinamidine synthase activity"/>
    <property type="evidence" value="ECO:0007669"/>
    <property type="project" value="UniProtKB-UniRule"/>
</dbReference>
<comment type="caution">
    <text evidence="8">Lacks conserved residue(s) required for the propagation of feature annotation.</text>
</comment>
<comment type="function">
    <text evidence="8">Part of the phosphoribosylformylglycinamidine synthase complex involved in the purines biosynthetic pathway. Catalyzes the ATP-dependent conversion of formylglycinamide ribonucleotide (FGAR) and glutamine to yield formylglycinamidine ribonucleotide (FGAM) and glutamate. The FGAM synthase complex is composed of three subunits. PurQ produces an ammonia molecule by converting glutamine to glutamate. PurL transfers the ammonia molecule to FGAR to form FGAM in an ATP-dependent manner. PurS interacts with PurQ and PurL and is thought to assist in the transfer of the ammonia molecule from PurQ to PurL.</text>
</comment>
<dbReference type="InterPro" id="IPR036921">
    <property type="entry name" value="PurM-like_N_sf"/>
</dbReference>
<feature type="domain" description="PurM-like N-terminal" evidence="9">
    <location>
        <begin position="436"/>
        <end position="552"/>
    </location>
</feature>
<comment type="similarity">
    <text evidence="8">Belongs to the FGAMS family.</text>
</comment>
<keyword evidence="1 8" id="KW-0963">Cytoplasm</keyword>
<keyword evidence="2 8" id="KW-0436">Ligase</keyword>
<comment type="caution">
    <text evidence="12">The sequence shown here is derived from an EMBL/GenBank/DDBJ whole genome shotgun (WGS) entry which is preliminary data.</text>
</comment>
<feature type="active site" description="Proton acceptor" evidence="8">
    <location>
        <position position="93"/>
    </location>
</feature>
<evidence type="ECO:0000256" key="5">
    <source>
        <dbReference type="ARBA" id="ARBA00022755"/>
    </source>
</evidence>
<dbReference type="InterPro" id="IPR041609">
    <property type="entry name" value="PurL_linker"/>
</dbReference>
<dbReference type="PANTHER" id="PTHR43555:SF1">
    <property type="entry name" value="PHOSPHORIBOSYLFORMYLGLYCINAMIDINE SYNTHASE SUBUNIT PURL"/>
    <property type="match status" value="1"/>
</dbReference>
<protein>
    <recommendedName>
        <fullName evidence="8">Phosphoribosylformylglycinamidine synthase subunit PurL</fullName>
        <shortName evidence="8">FGAM synthase</shortName>
        <ecNumber evidence="8">6.3.5.3</ecNumber>
    </recommendedName>
    <alternativeName>
        <fullName evidence="8">Formylglycinamide ribonucleotide amidotransferase subunit II</fullName>
        <shortName evidence="8">FGAR amidotransferase II</shortName>
        <shortName evidence="8">FGAR-AT II</shortName>
    </alternativeName>
    <alternativeName>
        <fullName evidence="8">Glutamine amidotransferase PurL</fullName>
    </alternativeName>
    <alternativeName>
        <fullName evidence="8">Phosphoribosylformylglycinamidine synthase subunit II</fullName>
    </alternativeName>
</protein>
<feature type="binding site" evidence="8">
    <location>
        <position position="238"/>
    </location>
    <ligand>
        <name>substrate</name>
    </ligand>
</feature>
<feature type="active site" evidence="8">
    <location>
        <position position="47"/>
    </location>
</feature>
<dbReference type="Gene3D" id="3.90.650.10">
    <property type="entry name" value="PurM-like C-terminal domain"/>
    <property type="match status" value="2"/>
</dbReference>
<dbReference type="Gene3D" id="3.30.1330.10">
    <property type="entry name" value="PurM-like, N-terminal domain"/>
    <property type="match status" value="2"/>
</dbReference>
<dbReference type="InterPro" id="IPR016188">
    <property type="entry name" value="PurM-like_N"/>
</dbReference>
<dbReference type="InterPro" id="IPR036676">
    <property type="entry name" value="PurM-like_C_sf"/>
</dbReference>
<feature type="binding site" evidence="8">
    <location>
        <position position="89"/>
    </location>
    <ligand>
        <name>ATP</name>
        <dbReference type="ChEBI" id="CHEBI:30616"/>
    </ligand>
</feature>
<comment type="subunit">
    <text evidence="8">Monomer. Part of the FGAM synthase complex composed of 1 PurL, 1 PurQ and 2 PurS subunits.</text>
</comment>
<dbReference type="Proteomes" id="UP000306575">
    <property type="component" value="Unassembled WGS sequence"/>
</dbReference>
<keyword evidence="13" id="KW-1185">Reference proteome</keyword>